<dbReference type="InterPro" id="IPR007587">
    <property type="entry name" value="SAPS"/>
</dbReference>
<gene>
    <name evidence="5" type="ORF">BOTBODRAFT_142481</name>
</gene>
<accession>A0A067N7K8</accession>
<evidence type="ECO:0000313" key="5">
    <source>
        <dbReference type="EMBL" id="KDQ19756.1"/>
    </source>
</evidence>
<evidence type="ECO:0000313" key="6">
    <source>
        <dbReference type="Proteomes" id="UP000027195"/>
    </source>
</evidence>
<dbReference type="Proteomes" id="UP000027195">
    <property type="component" value="Unassembled WGS sequence"/>
</dbReference>
<organism evidence="5 6">
    <name type="scientific">Botryobasidium botryosum (strain FD-172 SS1)</name>
    <dbReference type="NCBI Taxonomy" id="930990"/>
    <lineage>
        <taxon>Eukaryota</taxon>
        <taxon>Fungi</taxon>
        <taxon>Dikarya</taxon>
        <taxon>Basidiomycota</taxon>
        <taxon>Agaricomycotina</taxon>
        <taxon>Agaricomycetes</taxon>
        <taxon>Cantharellales</taxon>
        <taxon>Botryobasidiaceae</taxon>
        <taxon>Botryobasidium</taxon>
    </lineage>
</organism>
<proteinExistence type="inferred from homology"/>
<dbReference type="FunCoup" id="A0A067N7K8">
    <property type="interactions" value="522"/>
</dbReference>
<feature type="compositionally biased region" description="Low complexity" evidence="4">
    <location>
        <begin position="526"/>
        <end position="539"/>
    </location>
</feature>
<evidence type="ECO:0000256" key="2">
    <source>
        <dbReference type="ARBA" id="ARBA00023306"/>
    </source>
</evidence>
<dbReference type="InParanoid" id="A0A067N7K8"/>
<dbReference type="Pfam" id="PF04499">
    <property type="entry name" value="SAPS"/>
    <property type="match status" value="1"/>
</dbReference>
<name>A0A067N7K8_BOTB1</name>
<evidence type="ECO:0000256" key="3">
    <source>
        <dbReference type="SAM" id="Coils"/>
    </source>
</evidence>
<feature type="region of interest" description="Disordered" evidence="4">
    <location>
        <begin position="848"/>
        <end position="875"/>
    </location>
</feature>
<feature type="region of interest" description="Disordered" evidence="4">
    <location>
        <begin position="270"/>
        <end position="322"/>
    </location>
</feature>
<sequence length="1055" mass="115012">MFWRFSFANTSTIDSLLDRDDVALESILDEDDLLQECKSQNTRLIDYFQRIDVLHRLLSYVTGEIEGEDKGRFKYPYVATEVLCSEIWSIVETCVNNAEQLLEPFWETVLNSSPEEMSGKSVMAGHFSKVNAVFMSKKPEEMFAFIKSQPSVIERLINHIQSPAIVDLLFRIIQLEDHLGGQVIDWLSSENLIPRLVTLLSPAHSSDMHNTVSELVKGIIGLSGPSPGNFTPNGGDIHNGPSFNRFALVLCQEKNVLTLLGYVLDELPLETSPTSTNDRPAASEPTQNEDSAMDAVQSNTATPTNQSPSSSTRHSGPTVEAATSSLTHTISVLIELMRKNNSDLFEPYLFHTLRNRLIQIQQQQPYYPRMNDSEEEAARCMEEQRQALEGAMAEMVDQMGIVHLGTLLNALSSRLGDFEKLLRKPRSLNGPIATTIGPILPLTHERYRICELYSELLHCSNMSLLNRPPGYGPTYDSEGRLQGGLAALEDLARVIASASNEEQDASAYRSHSLDPSSPTGSRELPVSVDSTDCSSIVSDSESDDSSSLDDQLDDIEIDHSPDSAHLYSETHAGSNDPPAPTPAPAPIPEQTSPLIPSPPHTAANDPEVSHPSESINPFDDSNLIPTSPPVDTPMANNTSNDPRVGPDTSNPSRSHEPPPGLSPGDHFKWRLLDFNVLSTLLDLFFEFPWNSFLHNVVYDFVHQVITGRVDRGMNRDLIIALFRDARLMHRIIEAQHRNDISSAGPKGVRIGYMGHLTLISEDIVNAFAHYPPELTSILSEFAPQPEWDEYIDGKYQETKKKDTSQLGGGKPAVMLGGGALHRMPSRVDEEDRATFGARVGAKVAEAKAKVRDKENGLREDSIAGEGEASGSSSSDQFARYLVQQINSSNDRFSSSSDGSDDEDDAGWLGESHYSSGDFDLAALASGRRQLSSNLDDAFEPGTGRVNFADAFNADSDEDDGFGPFTDPARPADFSTNFASNFDFHGPTPFSFDVAADDDDGFGEFQGAELEVIALNEGEEGNGDAGEKSGGIGVKEVSTSAGIEGSGAGAPAADLG</sequence>
<dbReference type="EMBL" id="KL198018">
    <property type="protein sequence ID" value="KDQ19756.1"/>
    <property type="molecule type" value="Genomic_DNA"/>
</dbReference>
<feature type="coiled-coil region" evidence="3">
    <location>
        <begin position="371"/>
        <end position="398"/>
    </location>
</feature>
<feature type="compositionally biased region" description="Polar residues" evidence="4">
    <location>
        <begin position="271"/>
        <end position="322"/>
    </location>
</feature>
<feature type="compositionally biased region" description="Basic and acidic residues" evidence="4">
    <location>
        <begin position="848"/>
        <end position="861"/>
    </location>
</feature>
<dbReference type="HOGENOM" id="CLU_003676_0_1_1"/>
<feature type="region of interest" description="Disordered" evidence="4">
    <location>
        <begin position="799"/>
        <end position="818"/>
    </location>
</feature>
<evidence type="ECO:0000256" key="4">
    <source>
        <dbReference type="SAM" id="MobiDB-lite"/>
    </source>
</evidence>
<dbReference type="OrthoDB" id="10259133at2759"/>
<evidence type="ECO:0008006" key="7">
    <source>
        <dbReference type="Google" id="ProtNLM"/>
    </source>
</evidence>
<feature type="compositionally biased region" description="Acidic residues" evidence="4">
    <location>
        <begin position="540"/>
        <end position="556"/>
    </location>
</feature>
<feature type="compositionally biased region" description="Low complexity" evidence="4">
    <location>
        <begin position="863"/>
        <end position="875"/>
    </location>
</feature>
<dbReference type="AlphaFoldDB" id="A0A067N7K8"/>
<keyword evidence="2" id="KW-0131">Cell cycle</keyword>
<reference evidence="6" key="1">
    <citation type="journal article" date="2014" name="Proc. Natl. Acad. Sci. U.S.A.">
        <title>Extensive sampling of basidiomycete genomes demonstrates inadequacy of the white-rot/brown-rot paradigm for wood decay fungi.</title>
        <authorList>
            <person name="Riley R."/>
            <person name="Salamov A.A."/>
            <person name="Brown D.W."/>
            <person name="Nagy L.G."/>
            <person name="Floudas D."/>
            <person name="Held B.W."/>
            <person name="Levasseur A."/>
            <person name="Lombard V."/>
            <person name="Morin E."/>
            <person name="Otillar R."/>
            <person name="Lindquist E.A."/>
            <person name="Sun H."/>
            <person name="LaButti K.M."/>
            <person name="Schmutz J."/>
            <person name="Jabbour D."/>
            <person name="Luo H."/>
            <person name="Baker S.E."/>
            <person name="Pisabarro A.G."/>
            <person name="Walton J.D."/>
            <person name="Blanchette R.A."/>
            <person name="Henrissat B."/>
            <person name="Martin F."/>
            <person name="Cullen D."/>
            <person name="Hibbett D.S."/>
            <person name="Grigoriev I.V."/>
        </authorList>
    </citation>
    <scope>NUCLEOTIDE SEQUENCE [LARGE SCALE GENOMIC DNA]</scope>
    <source>
        <strain evidence="6">FD-172 SS1</strain>
    </source>
</reference>
<keyword evidence="3" id="KW-0175">Coiled coil</keyword>
<feature type="compositionally biased region" description="Low complexity" evidence="4">
    <location>
        <begin position="888"/>
        <end position="897"/>
    </location>
</feature>
<dbReference type="GO" id="GO:0005634">
    <property type="term" value="C:nucleus"/>
    <property type="evidence" value="ECO:0007669"/>
    <property type="project" value="TreeGrafter"/>
</dbReference>
<keyword evidence="6" id="KW-1185">Reference proteome</keyword>
<feature type="region of interest" description="Disordered" evidence="4">
    <location>
        <begin position="1016"/>
        <end position="1055"/>
    </location>
</feature>
<feature type="compositionally biased region" description="Polar residues" evidence="4">
    <location>
        <begin position="634"/>
        <end position="652"/>
    </location>
</feature>
<evidence type="ECO:0000256" key="1">
    <source>
        <dbReference type="ARBA" id="ARBA00006180"/>
    </source>
</evidence>
<dbReference type="PANTHER" id="PTHR12634:SF8">
    <property type="entry name" value="FIERY MOUNTAIN, ISOFORM D"/>
    <property type="match status" value="1"/>
</dbReference>
<dbReference type="GO" id="GO:0019888">
    <property type="term" value="F:protein phosphatase regulator activity"/>
    <property type="evidence" value="ECO:0007669"/>
    <property type="project" value="TreeGrafter"/>
</dbReference>
<feature type="compositionally biased region" description="Gly residues" evidence="4">
    <location>
        <begin position="806"/>
        <end position="818"/>
    </location>
</feature>
<protein>
    <recommendedName>
        <fullName evidence="7">SAPS-domain-containing protein</fullName>
    </recommendedName>
</protein>
<dbReference type="GO" id="GO:0005829">
    <property type="term" value="C:cytosol"/>
    <property type="evidence" value="ECO:0007669"/>
    <property type="project" value="TreeGrafter"/>
</dbReference>
<dbReference type="STRING" id="930990.A0A067N7K8"/>
<feature type="region of interest" description="Disordered" evidence="4">
    <location>
        <begin position="502"/>
        <end position="661"/>
    </location>
</feature>
<feature type="region of interest" description="Disordered" evidence="4">
    <location>
        <begin position="888"/>
        <end position="910"/>
    </location>
</feature>
<feature type="compositionally biased region" description="Pro residues" evidence="4">
    <location>
        <begin position="577"/>
        <end position="587"/>
    </location>
</feature>
<dbReference type="PANTHER" id="PTHR12634">
    <property type="entry name" value="SIT4 YEAST -ASSOCIATING PROTEIN-RELATED"/>
    <property type="match status" value="1"/>
</dbReference>
<comment type="similarity">
    <text evidence="1">Belongs to the SAPS family.</text>
</comment>
<dbReference type="GO" id="GO:0019903">
    <property type="term" value="F:protein phosphatase binding"/>
    <property type="evidence" value="ECO:0007669"/>
    <property type="project" value="InterPro"/>
</dbReference>